<dbReference type="GO" id="GO:0005975">
    <property type="term" value="P:carbohydrate metabolic process"/>
    <property type="evidence" value="ECO:0007669"/>
    <property type="project" value="InterPro"/>
</dbReference>
<dbReference type="GO" id="GO:0005829">
    <property type="term" value="C:cytosol"/>
    <property type="evidence" value="ECO:0007669"/>
    <property type="project" value="TreeGrafter"/>
</dbReference>
<evidence type="ECO:0000313" key="7">
    <source>
        <dbReference type="Proteomes" id="UP000280825"/>
    </source>
</evidence>
<dbReference type="Gene3D" id="2.70.98.10">
    <property type="match status" value="1"/>
</dbReference>
<dbReference type="Gene3D" id="1.20.1050.60">
    <property type="entry name" value="alpha-1,2-mannosidase"/>
    <property type="match status" value="1"/>
</dbReference>
<dbReference type="InterPro" id="IPR014718">
    <property type="entry name" value="GH-type_carb-bd"/>
</dbReference>
<dbReference type="EMBL" id="RYDJ01000007">
    <property type="protein sequence ID" value="RTZ04934.1"/>
    <property type="molecule type" value="Genomic_DNA"/>
</dbReference>
<evidence type="ECO:0000256" key="3">
    <source>
        <dbReference type="ARBA" id="ARBA00022837"/>
    </source>
</evidence>
<dbReference type="Gene3D" id="3.30.2080.10">
    <property type="entry name" value="GH92 mannosidase domain"/>
    <property type="match status" value="1"/>
</dbReference>
<dbReference type="InterPro" id="IPR008928">
    <property type="entry name" value="6-hairpin_glycosidase_sf"/>
</dbReference>
<protein>
    <submittedName>
        <fullName evidence="6">Alpha-mannosidase</fullName>
    </submittedName>
</protein>
<dbReference type="GO" id="GO:0006516">
    <property type="term" value="P:glycoprotein catabolic process"/>
    <property type="evidence" value="ECO:0007669"/>
    <property type="project" value="TreeGrafter"/>
</dbReference>
<keyword evidence="7" id="KW-1185">Reference proteome</keyword>
<gene>
    <name evidence="6" type="ORF">EKL98_08325</name>
</gene>
<accession>A0A3S0N0B9</accession>
<dbReference type="Pfam" id="PF07971">
    <property type="entry name" value="Glyco_hydro_92"/>
    <property type="match status" value="1"/>
</dbReference>
<dbReference type="Gene3D" id="1.20.1610.10">
    <property type="entry name" value="alpha-1,2-mannosidases domains"/>
    <property type="match status" value="1"/>
</dbReference>
<dbReference type="PANTHER" id="PTHR12143:SF39">
    <property type="entry name" value="SECRETED PROTEIN"/>
    <property type="match status" value="1"/>
</dbReference>
<name>A0A3S0N0B9_9FLAO</name>
<dbReference type="InterPro" id="IPR041371">
    <property type="entry name" value="GH92_N"/>
</dbReference>
<reference evidence="6 7" key="1">
    <citation type="submission" date="2018-12" db="EMBL/GenBank/DDBJ databases">
        <title>Flavobacterium sp. nov., isolated from glacier ice.</title>
        <authorList>
            <person name="Liu Q."/>
            <person name="Xin Y.-H."/>
        </authorList>
    </citation>
    <scope>NUCLEOTIDE SEQUENCE [LARGE SCALE GENOMIC DNA]</scope>
    <source>
        <strain evidence="6 7">RB1N8</strain>
    </source>
</reference>
<dbReference type="GO" id="GO:0000224">
    <property type="term" value="F:peptide-N4-(N-acetyl-beta-glucosaminyl)asparagine amidase activity"/>
    <property type="evidence" value="ECO:0007669"/>
    <property type="project" value="TreeGrafter"/>
</dbReference>
<evidence type="ECO:0000313" key="6">
    <source>
        <dbReference type="EMBL" id="RTZ04934.1"/>
    </source>
</evidence>
<sequence length="693" mass="78054">MKKILVLGLAIVTVACQPLRNNSANLASSTLEKVNVFLGSSGDHGQMSPSASSPFNMMSIGPQTYPHIHSGYEHLAKEFLGFTHSRLEGVGCLGSGGNLLIKPILDGDDKTELLKKQESASPGIYKVTFENGIQAQMSVKQNFGLHQYEFPRKGAGLHIDLSHAFVNRFVAEAHEIGTKSISGWIDTQTTCDKGIYRIYYVLEFSNLVTIIKTADHQYRITAPEDATEMGVRVGFSSVSTAFAKAKIEVISLKELASQTATVWEHHLNRIEVDGEKDRVALFYSLLYRGLQAPFLVSETNSTYKAIDGSIQKSTSPIYSGWAIWDNYREQLPMLSLAYPERFGPIVNSIANLYPYGKNNWATKYESSPTVRTEHAIVVLLDGYKKGYPVNFNAIKDSLIAEVDRLEYNAPDKALESSYDSWALSEILKITNDSVLSAKYLNKALEYKHYWEKDFADLSQKDIDKMPSRGMYQGTVWQYRWFVPFDVSGLKKLTGGETPFLNQLDQFFAEDNYNHANQPDLQVPGLYNASSQPWKSQKLFRNIMLDTVVQAYFNDNSKGIDSYIGRIYKNEPQAYVRTMDDDAGTMSSWFVMRSIGLSPANIGSPIYYLTAPIFESVKLNWENGKSFHIQVSNYNKEYFYVQSAQLNGQPIYRNWLTQEEISKGGTLILETAAVPNKKWGIENQWISKTTEAED</sequence>
<evidence type="ECO:0000256" key="2">
    <source>
        <dbReference type="ARBA" id="ARBA00011245"/>
    </source>
</evidence>
<evidence type="ECO:0000259" key="4">
    <source>
        <dbReference type="Pfam" id="PF07971"/>
    </source>
</evidence>
<dbReference type="GO" id="GO:0030246">
    <property type="term" value="F:carbohydrate binding"/>
    <property type="evidence" value="ECO:0007669"/>
    <property type="project" value="InterPro"/>
</dbReference>
<dbReference type="Pfam" id="PF17678">
    <property type="entry name" value="Glyco_hydro_92N"/>
    <property type="match status" value="1"/>
</dbReference>
<comment type="caution">
    <text evidence="6">The sequence shown here is derived from an EMBL/GenBank/DDBJ whole genome shotgun (WGS) entry which is preliminary data.</text>
</comment>
<dbReference type="AlphaFoldDB" id="A0A3S0N0B9"/>
<organism evidence="6 7">
    <name type="scientific">Flavobacterium bomense</name>
    <dbReference type="NCBI Taxonomy" id="2497483"/>
    <lineage>
        <taxon>Bacteria</taxon>
        <taxon>Pseudomonadati</taxon>
        <taxon>Bacteroidota</taxon>
        <taxon>Flavobacteriia</taxon>
        <taxon>Flavobacteriales</taxon>
        <taxon>Flavobacteriaceae</taxon>
        <taxon>Flavobacterium</taxon>
    </lineage>
</organism>
<dbReference type="PROSITE" id="PS51257">
    <property type="entry name" value="PROKAR_LIPOPROTEIN"/>
    <property type="match status" value="1"/>
</dbReference>
<dbReference type="PANTHER" id="PTHR12143">
    <property type="entry name" value="PEPTIDE N-GLYCANASE PNGASE -RELATED"/>
    <property type="match status" value="1"/>
</dbReference>
<comment type="cofactor">
    <cofactor evidence="1">
        <name>Ca(2+)</name>
        <dbReference type="ChEBI" id="CHEBI:29108"/>
    </cofactor>
</comment>
<feature type="domain" description="Glycosyl hydrolase family 92 N-terminal" evidence="5">
    <location>
        <begin position="34"/>
        <end position="237"/>
    </location>
</feature>
<evidence type="ECO:0000259" key="5">
    <source>
        <dbReference type="Pfam" id="PF17678"/>
    </source>
</evidence>
<dbReference type="InterPro" id="IPR050883">
    <property type="entry name" value="PNGase"/>
</dbReference>
<comment type="subunit">
    <text evidence="2">Monomer.</text>
</comment>
<dbReference type="Proteomes" id="UP000280825">
    <property type="component" value="Unassembled WGS sequence"/>
</dbReference>
<dbReference type="SUPFAM" id="SSF48208">
    <property type="entry name" value="Six-hairpin glycosidases"/>
    <property type="match status" value="1"/>
</dbReference>
<dbReference type="RefSeq" id="WP_126562020.1">
    <property type="nucleotide sequence ID" value="NZ_RYDJ01000007.1"/>
</dbReference>
<dbReference type="InterPro" id="IPR012939">
    <property type="entry name" value="Glyco_hydro_92"/>
</dbReference>
<feature type="domain" description="Glycosyl hydrolase family 92" evidence="4">
    <location>
        <begin position="244"/>
        <end position="559"/>
    </location>
</feature>
<evidence type="ECO:0000256" key="1">
    <source>
        <dbReference type="ARBA" id="ARBA00001913"/>
    </source>
</evidence>
<keyword evidence="3" id="KW-0106">Calcium</keyword>
<proteinExistence type="predicted"/>